<dbReference type="Proteomes" id="UP000256405">
    <property type="component" value="Unassembled WGS sequence"/>
</dbReference>
<gene>
    <name evidence="1" type="ORF">C8N25_10711</name>
</gene>
<evidence type="ECO:0000313" key="2">
    <source>
        <dbReference type="Proteomes" id="UP000256405"/>
    </source>
</evidence>
<comment type="caution">
    <text evidence="1">The sequence shown here is derived from an EMBL/GenBank/DDBJ whole genome shotgun (WGS) entry which is preliminary data.</text>
</comment>
<name>A0A3E0DW22_9BACT</name>
<dbReference type="EMBL" id="QUNF01000007">
    <property type="protein sequence ID" value="REG90274.1"/>
    <property type="molecule type" value="Genomic_DNA"/>
</dbReference>
<evidence type="ECO:0000313" key="1">
    <source>
        <dbReference type="EMBL" id="REG90274.1"/>
    </source>
</evidence>
<keyword evidence="2" id="KW-1185">Reference proteome</keyword>
<dbReference type="AlphaFoldDB" id="A0A3E0DW22"/>
<reference evidence="1 2" key="1">
    <citation type="submission" date="2018-08" db="EMBL/GenBank/DDBJ databases">
        <title>Genomic Encyclopedia of Archaeal and Bacterial Type Strains, Phase II (KMG-II): from individual species to whole genera.</title>
        <authorList>
            <person name="Goeker M."/>
        </authorList>
    </citation>
    <scope>NUCLEOTIDE SEQUENCE [LARGE SCALE GENOMIC DNA]</scope>
    <source>
        <strain evidence="1 2">DSM 15986</strain>
    </source>
</reference>
<accession>A0A3E0DW22</accession>
<protein>
    <submittedName>
        <fullName evidence="1">Uncharacterized protein</fullName>
    </submittedName>
</protein>
<organism evidence="1 2">
    <name type="scientific">Algoriphagus antarcticus</name>
    <dbReference type="NCBI Taxonomy" id="238540"/>
    <lineage>
        <taxon>Bacteria</taxon>
        <taxon>Pseudomonadati</taxon>
        <taxon>Bacteroidota</taxon>
        <taxon>Cytophagia</taxon>
        <taxon>Cytophagales</taxon>
        <taxon>Cyclobacteriaceae</taxon>
        <taxon>Algoriphagus</taxon>
    </lineage>
</organism>
<proteinExistence type="predicted"/>
<sequence>MSNAHLIFLDKEMVALGSRCQHYNESGSVLRFISYLNVACKINIGNVELLLLSLPKKLTQASDVFDKLLSMFGYANKPWISIETYS</sequence>